<evidence type="ECO:0000256" key="5">
    <source>
        <dbReference type="ARBA" id="ARBA00038350"/>
    </source>
</evidence>
<dbReference type="GO" id="GO:0015941">
    <property type="term" value="P:pantothenate catabolic process"/>
    <property type="evidence" value="ECO:0007669"/>
    <property type="project" value="InterPro"/>
</dbReference>
<dbReference type="Gene3D" id="3.40.50.10300">
    <property type="entry name" value="CoaB-like"/>
    <property type="match status" value="1"/>
</dbReference>
<dbReference type="Proteomes" id="UP000717585">
    <property type="component" value="Unassembled WGS sequence"/>
</dbReference>
<dbReference type="OrthoDB" id="1532798at2759"/>
<dbReference type="SUPFAM" id="SSF102645">
    <property type="entry name" value="CoaB-like"/>
    <property type="match status" value="1"/>
</dbReference>
<dbReference type="GO" id="GO:0010181">
    <property type="term" value="F:FMN binding"/>
    <property type="evidence" value="ECO:0007669"/>
    <property type="project" value="InterPro"/>
</dbReference>
<evidence type="ECO:0000256" key="1">
    <source>
        <dbReference type="ARBA" id="ARBA00005703"/>
    </source>
</evidence>
<dbReference type="EMBL" id="JAHDYR010000003">
    <property type="protein sequence ID" value="KAG9397316.1"/>
    <property type="molecule type" value="Genomic_DNA"/>
</dbReference>
<dbReference type="InterPro" id="IPR036551">
    <property type="entry name" value="Flavin_trans-like"/>
</dbReference>
<evidence type="ECO:0000313" key="9">
    <source>
        <dbReference type="Proteomes" id="UP000717585"/>
    </source>
</evidence>
<evidence type="ECO:0000256" key="3">
    <source>
        <dbReference type="ARBA" id="ARBA00022993"/>
    </source>
</evidence>
<dbReference type="InterPro" id="IPR035929">
    <property type="entry name" value="CoaB-like_sf"/>
</dbReference>
<reference evidence="8" key="1">
    <citation type="submission" date="2021-05" db="EMBL/GenBank/DDBJ databases">
        <title>A free-living protist that lacks canonical eukaryotic 1 DNA replication and segregation systems.</title>
        <authorList>
            <person name="Salas-Leiva D.E."/>
            <person name="Tromer E.C."/>
            <person name="Curtis B.A."/>
            <person name="Jerlstrom-Hultqvist J."/>
            <person name="Kolisko M."/>
            <person name="Yi Z."/>
            <person name="Salas-Leiva J.S."/>
            <person name="Gallot-Lavallee L."/>
            <person name="Kops G.J.P.L."/>
            <person name="Archibald J.M."/>
            <person name="Simpson A.G.B."/>
            <person name="Roger A.J."/>
        </authorList>
    </citation>
    <scope>NUCLEOTIDE SEQUENCE</scope>
    <source>
        <strain evidence="8">BICM</strain>
    </source>
</reference>
<evidence type="ECO:0000259" key="7">
    <source>
        <dbReference type="Pfam" id="PF04127"/>
    </source>
</evidence>
<comment type="similarity">
    <text evidence="1">Belongs to the PPC synthetase family.</text>
</comment>
<keyword evidence="4" id="KW-0456">Lyase</keyword>
<name>A0A8J6E4S8_9EUKA</name>
<dbReference type="Gene3D" id="3.40.50.1950">
    <property type="entry name" value="Flavin prenyltransferase-like"/>
    <property type="match status" value="1"/>
</dbReference>
<dbReference type="InterPro" id="IPR007085">
    <property type="entry name" value="DNA/pantothenate-metab_flavo_C"/>
</dbReference>
<keyword evidence="3" id="KW-0173">Coenzyme A biosynthesis</keyword>
<dbReference type="PANTHER" id="PTHR14359">
    <property type="entry name" value="HOMO-OLIGOMERIC FLAVIN CONTAINING CYS DECARBOXYLASE FAMILY"/>
    <property type="match status" value="1"/>
</dbReference>
<feature type="domain" description="DNA/pantothenate metabolism flavoprotein C-terminal" evidence="7">
    <location>
        <begin position="194"/>
        <end position="403"/>
    </location>
</feature>
<evidence type="ECO:0000313" key="8">
    <source>
        <dbReference type="EMBL" id="KAG9397316.1"/>
    </source>
</evidence>
<dbReference type="NCBIfam" id="TIGR00521">
    <property type="entry name" value="coaBC_dfp"/>
    <property type="match status" value="1"/>
</dbReference>
<dbReference type="HAMAP" id="MF_02225">
    <property type="entry name" value="CoaBC"/>
    <property type="match status" value="1"/>
</dbReference>
<dbReference type="Pfam" id="PF04127">
    <property type="entry name" value="DFP"/>
    <property type="match status" value="1"/>
</dbReference>
<dbReference type="GO" id="GO:0004632">
    <property type="term" value="F:phosphopantothenate--cysteine ligase activity"/>
    <property type="evidence" value="ECO:0007669"/>
    <property type="project" value="InterPro"/>
</dbReference>
<evidence type="ECO:0000256" key="2">
    <source>
        <dbReference type="ARBA" id="ARBA00022793"/>
    </source>
</evidence>
<organism evidence="8 9">
    <name type="scientific">Carpediemonas membranifera</name>
    <dbReference type="NCBI Taxonomy" id="201153"/>
    <lineage>
        <taxon>Eukaryota</taxon>
        <taxon>Metamonada</taxon>
        <taxon>Carpediemonas-like organisms</taxon>
        <taxon>Carpediemonas</taxon>
    </lineage>
</organism>
<dbReference type="InterPro" id="IPR003382">
    <property type="entry name" value="Flavoprotein"/>
</dbReference>
<dbReference type="InterPro" id="IPR005252">
    <property type="entry name" value="CoaBC"/>
</dbReference>
<keyword evidence="2" id="KW-0210">Decarboxylase</keyword>
<proteinExistence type="inferred from homology"/>
<dbReference type="PANTHER" id="PTHR14359:SF6">
    <property type="entry name" value="PHOSPHOPANTOTHENOYLCYSTEINE DECARBOXYLASE"/>
    <property type="match status" value="1"/>
</dbReference>
<protein>
    <submittedName>
        <fullName evidence="8">Coenzyme A biosynthesis bifunctional protein CoaBC</fullName>
    </submittedName>
</protein>
<evidence type="ECO:0000256" key="4">
    <source>
        <dbReference type="ARBA" id="ARBA00023239"/>
    </source>
</evidence>
<dbReference type="GO" id="GO:0004633">
    <property type="term" value="F:phosphopantothenoylcysteine decarboxylase activity"/>
    <property type="evidence" value="ECO:0007669"/>
    <property type="project" value="InterPro"/>
</dbReference>
<comment type="caution">
    <text evidence="8">The sequence shown here is derived from an EMBL/GenBank/DDBJ whole genome shotgun (WGS) entry which is preliminary data.</text>
</comment>
<comment type="similarity">
    <text evidence="5">Belongs to the HFCD (homooligomeric flavin containing Cys decarboxylase) superfamily.</text>
</comment>
<feature type="domain" description="Flavoprotein" evidence="6">
    <location>
        <begin position="12"/>
        <end position="181"/>
    </location>
</feature>
<accession>A0A8J6E4S8</accession>
<gene>
    <name evidence="8" type="ORF">J8273_1231</name>
</gene>
<dbReference type="AlphaFoldDB" id="A0A8J6E4S8"/>
<dbReference type="SUPFAM" id="SSF52507">
    <property type="entry name" value="Homo-oligomeric flavin-containing Cys decarboxylases, HFCD"/>
    <property type="match status" value="1"/>
</dbReference>
<dbReference type="GO" id="GO:0015937">
    <property type="term" value="P:coenzyme A biosynthetic process"/>
    <property type="evidence" value="ECO:0007669"/>
    <property type="project" value="UniProtKB-KW"/>
</dbReference>
<dbReference type="Pfam" id="PF02441">
    <property type="entry name" value="Flavoprotein"/>
    <property type="match status" value="1"/>
</dbReference>
<evidence type="ECO:0000259" key="6">
    <source>
        <dbReference type="Pfam" id="PF02441"/>
    </source>
</evidence>
<sequence length="414" mass="43704">MTMKHLISGKVVVLGVCSSISAYKAADICSKLMKLGVEVHVIMTANATKLITPRVFQTLTHNDVTTDLWAVDNWKPEHTALADKADLFVVVPATANFLGQYANGLAPDALSTYALANRAPTVIFPAMNPFMWSNTAVRDNVATIRRRGARVVTPASGIVACGDEGVGKLPGVDAIVETIEAHLSILELAPAPRSRVVVTAGPTEEHIDVVRFLTNRSTGKMGYCLAAAAAALGHEVTLVSGPVDREAPLDVKLVRVSSARDMLLAVQTAVTGADVLIMAAAVADYTYQDTQARKIKKAGDSLTLNLTRTIDILATISASPTRPKLVGGFAAESHDVIEYALGKLERKGLDFIVANDISGSDRGFGSDHNEVAVLARGGNGDVVQTDVSFARKMTVAAHIFDAAIHVSPGVSSSE</sequence>
<dbReference type="GO" id="GO:0071513">
    <property type="term" value="C:phosphopantothenoylcysteine decarboxylase complex"/>
    <property type="evidence" value="ECO:0007669"/>
    <property type="project" value="TreeGrafter"/>
</dbReference>
<keyword evidence="9" id="KW-1185">Reference proteome</keyword>